<dbReference type="Gene3D" id="3.10.450.50">
    <property type="match status" value="1"/>
</dbReference>
<evidence type="ECO:0000313" key="3">
    <source>
        <dbReference type="EMBL" id="MBM9459988.1"/>
    </source>
</evidence>
<name>A0A939BY51_9ACTN</name>
<sequence length="500" mass="52001">MAGQHEAPDGLMAAFHAYERALMDDDLDAMARLFAPGADTLRGDAEGLLVGHEEITGFRRGRGGAPRRRLVGTEVRPLDADHAVVVAQTELERGGRGLQTQVWRREAESGRWQVLVAHVGTPAPALDTRIWRVVGDPLVPGAGTGALAGETVAVKDVYAVAGHPIGAGNPARLAAAETEVQHASVLGQLLAGGADVRGIARTDEFAYSIAGANPHHGTPPNPRAARRVPGGSSSGSASAVSLGHASIGLGTDTAGSIRVPSAYQGLHGIRTTHGLVDRTGLLPLAPSFDTVGWMTHDATLLRRVGDVLLPTGQYDGLGELVIVPELLALATPEVADAVAARFAGVARTEHWDGAELLASYRRAFGTCQGFEAWQHHGAWLTGRLDTLGPAARARFEHASTISAAEAEQALETLLEARTTIRDFVGDRVVVLPSAASVAPMPAEAEEARERTLTLTCLASVGGLPAVSLPLSTASGLPAGACLVAARGRDRALLHLTEALS</sequence>
<dbReference type="Proteomes" id="UP000663791">
    <property type="component" value="Unassembled WGS sequence"/>
</dbReference>
<comment type="caution">
    <text evidence="3">The sequence shown here is derived from an EMBL/GenBank/DDBJ whole genome shotgun (WGS) entry which is preliminary data.</text>
</comment>
<accession>A0A939BY51</accession>
<dbReference type="PANTHER" id="PTHR46310:SF7">
    <property type="entry name" value="AMIDASE 1"/>
    <property type="match status" value="1"/>
</dbReference>
<evidence type="ECO:0000259" key="2">
    <source>
        <dbReference type="Pfam" id="PF01425"/>
    </source>
</evidence>
<dbReference type="InterPro" id="IPR020556">
    <property type="entry name" value="Amidase_CS"/>
</dbReference>
<keyword evidence="4" id="KW-1185">Reference proteome</keyword>
<reference evidence="3" key="1">
    <citation type="submission" date="2021-01" db="EMBL/GenBank/DDBJ databases">
        <title>Novel species in genus Nocardioides.</title>
        <authorList>
            <person name="Zhang G."/>
        </authorList>
    </citation>
    <scope>NUCLEOTIDE SEQUENCE</scope>
    <source>
        <strain evidence="3">Zg-536</strain>
    </source>
</reference>
<dbReference type="RefSeq" id="WP_205291283.1">
    <property type="nucleotide sequence ID" value="NZ_CP074406.1"/>
</dbReference>
<dbReference type="InterPro" id="IPR024507">
    <property type="entry name" value="AtzH-like"/>
</dbReference>
<dbReference type="AlphaFoldDB" id="A0A939BY51"/>
<dbReference type="Pfam" id="PF01425">
    <property type="entry name" value="Amidase"/>
    <property type="match status" value="1"/>
</dbReference>
<gene>
    <name evidence="3" type="ORF">JK386_08740</name>
</gene>
<dbReference type="PROSITE" id="PS00571">
    <property type="entry name" value="AMIDASES"/>
    <property type="match status" value="1"/>
</dbReference>
<organism evidence="3 4">
    <name type="scientific">Nocardioides faecalis</name>
    <dbReference type="NCBI Taxonomy" id="2803858"/>
    <lineage>
        <taxon>Bacteria</taxon>
        <taxon>Bacillati</taxon>
        <taxon>Actinomycetota</taxon>
        <taxon>Actinomycetes</taxon>
        <taxon>Propionibacteriales</taxon>
        <taxon>Nocardioidaceae</taxon>
        <taxon>Nocardioides</taxon>
    </lineage>
</organism>
<evidence type="ECO:0000256" key="1">
    <source>
        <dbReference type="SAM" id="MobiDB-lite"/>
    </source>
</evidence>
<dbReference type="Pfam" id="PF11533">
    <property type="entry name" value="AtzH-like"/>
    <property type="match status" value="1"/>
</dbReference>
<dbReference type="SUPFAM" id="SSF54427">
    <property type="entry name" value="NTF2-like"/>
    <property type="match status" value="1"/>
</dbReference>
<feature type="region of interest" description="Disordered" evidence="1">
    <location>
        <begin position="211"/>
        <end position="239"/>
    </location>
</feature>
<dbReference type="EMBL" id="JAERTX010000006">
    <property type="protein sequence ID" value="MBM9459988.1"/>
    <property type="molecule type" value="Genomic_DNA"/>
</dbReference>
<dbReference type="PANTHER" id="PTHR46310">
    <property type="entry name" value="AMIDASE 1"/>
    <property type="match status" value="1"/>
</dbReference>
<dbReference type="InterPro" id="IPR023631">
    <property type="entry name" value="Amidase_dom"/>
</dbReference>
<dbReference type="InterPro" id="IPR036928">
    <property type="entry name" value="AS_sf"/>
</dbReference>
<dbReference type="InterPro" id="IPR032710">
    <property type="entry name" value="NTF2-like_dom_sf"/>
</dbReference>
<feature type="domain" description="Amidase" evidence="2">
    <location>
        <begin position="144"/>
        <end position="304"/>
    </location>
</feature>
<protein>
    <submittedName>
        <fullName evidence="3">DUF3225 domain-containing protein</fullName>
    </submittedName>
</protein>
<feature type="compositionally biased region" description="Low complexity" evidence="1">
    <location>
        <begin position="230"/>
        <end position="239"/>
    </location>
</feature>
<evidence type="ECO:0000313" key="4">
    <source>
        <dbReference type="Proteomes" id="UP000663791"/>
    </source>
</evidence>
<dbReference type="SUPFAM" id="SSF75304">
    <property type="entry name" value="Amidase signature (AS) enzymes"/>
    <property type="match status" value="1"/>
</dbReference>
<dbReference type="Gene3D" id="3.90.1300.10">
    <property type="entry name" value="Amidase signature (AS) domain"/>
    <property type="match status" value="1"/>
</dbReference>
<proteinExistence type="predicted"/>